<reference evidence="3" key="1">
    <citation type="submission" date="2021-03" db="EMBL/GenBank/DDBJ databases">
        <authorList>
            <person name="Wang G."/>
        </authorList>
    </citation>
    <scope>NUCLEOTIDE SEQUENCE</scope>
    <source>
        <strain evidence="3">KCTC 12899</strain>
    </source>
</reference>
<dbReference type="Proteomes" id="UP000664417">
    <property type="component" value="Unassembled WGS sequence"/>
</dbReference>
<name>A0A8J7QHR3_9BACT</name>
<keyword evidence="4" id="KW-1185">Reference proteome</keyword>
<dbReference type="CDD" id="cd07389">
    <property type="entry name" value="MPP_PhoD"/>
    <property type="match status" value="1"/>
</dbReference>
<dbReference type="Pfam" id="PF16655">
    <property type="entry name" value="PhoD_N"/>
    <property type="match status" value="1"/>
</dbReference>
<dbReference type="EMBL" id="JAFREP010000019">
    <property type="protein sequence ID" value="MBO1320771.1"/>
    <property type="molecule type" value="Genomic_DNA"/>
</dbReference>
<evidence type="ECO:0000259" key="2">
    <source>
        <dbReference type="Pfam" id="PF16655"/>
    </source>
</evidence>
<evidence type="ECO:0000313" key="4">
    <source>
        <dbReference type="Proteomes" id="UP000664417"/>
    </source>
</evidence>
<accession>A0A8J7QHR3</accession>
<dbReference type="Pfam" id="PF09423">
    <property type="entry name" value="PhoD"/>
    <property type="match status" value="1"/>
</dbReference>
<dbReference type="SUPFAM" id="SSF56300">
    <property type="entry name" value="Metallo-dependent phosphatases"/>
    <property type="match status" value="1"/>
</dbReference>
<comment type="caution">
    <text evidence="3">The sequence shown here is derived from an EMBL/GenBank/DDBJ whole genome shotgun (WGS) entry which is preliminary data.</text>
</comment>
<dbReference type="Gene3D" id="3.60.21.70">
    <property type="entry name" value="PhoD-like phosphatase"/>
    <property type="match status" value="1"/>
</dbReference>
<dbReference type="PANTHER" id="PTHR43606">
    <property type="entry name" value="PHOSPHATASE, PUTATIVE (AFU_ORTHOLOGUE AFUA_6G08710)-RELATED"/>
    <property type="match status" value="1"/>
</dbReference>
<proteinExistence type="predicted"/>
<dbReference type="InterPro" id="IPR029052">
    <property type="entry name" value="Metallo-depent_PP-like"/>
</dbReference>
<dbReference type="Gene3D" id="2.60.40.380">
    <property type="entry name" value="Purple acid phosphatase-like, N-terminal"/>
    <property type="match status" value="1"/>
</dbReference>
<dbReference type="AlphaFoldDB" id="A0A8J7QHR3"/>
<dbReference type="InterPro" id="IPR052900">
    <property type="entry name" value="Phospholipid_Metab_Enz"/>
</dbReference>
<sequence>MFHFASTFVFLMLMSHPNQPVSQKSVLLPIQHHDKLAVNYDPNMWPFYHGVASGDPMANRVIIWTRVTPQQDSPVSVSWRMATDAAMANVVQSGTFTTDAARDYTIKVDVTGLDAGRTYYYRFQALGRTSLIGRTRTAPSGSVDHLRFAIVSCSNYQGGYFNAYSRLADRADLDAIIHLGDYIYEYEDGGYGYDDAVGRGHEPANEIVSLSDYRVRYSFYRLDGDLQRAHQQHPFIAVWDDHEFANDAFKDGAENHSPATEGNWETRKQNAFKAYFEWMPIREGSTENRIYRKLQYGNLVDLIMLDTRIEGREKDLEMEKMGFLNSLESVKNLSLKKRDAVTQADIRLFVEEFLTQSVTVQGGTVAKTAGFEQLMDRLAIQLWMTFQNNGEPVEGKKAVFTPEDWGALKNQLSQAETNTHKADLSILGQTQLNWLLDNLRNSDARWKILGNQVMMMPVVGFTNKDAWDGYKDERDRILNTIRDRDIDNVVVLTGDIHSAIAGDVPENMWAYTFFRTTSAAVEFVTPSVTSDNLDEFVGIPPGIVEGLLNTVNPQVKSVDLANHGYYVLDVRENRVQADWFWVNSIDRPDNGERFGWAYYANNGRSRVEKAGGPTAGKTQKIALAPALDAAAQTATIPHIQHLNHVEVLGVYGFPRAGEANVLLGLPTKQMMTVQLTNGSDTKTIYRGKIGEGLFNLTFDLPADYAQSNWQIQVQAGDTQVTRKLQLR</sequence>
<evidence type="ECO:0000259" key="1">
    <source>
        <dbReference type="Pfam" id="PF09423"/>
    </source>
</evidence>
<dbReference type="PANTHER" id="PTHR43606:SF7">
    <property type="entry name" value="PHOSPHATASE, PUTATIVE (AFU_ORTHOLOGUE AFUA_6G08710)-RELATED"/>
    <property type="match status" value="1"/>
</dbReference>
<evidence type="ECO:0000313" key="3">
    <source>
        <dbReference type="EMBL" id="MBO1320771.1"/>
    </source>
</evidence>
<dbReference type="InterPro" id="IPR018946">
    <property type="entry name" value="PhoD-like_MPP"/>
</dbReference>
<gene>
    <name evidence="3" type="ORF">J3U88_19995</name>
</gene>
<dbReference type="InterPro" id="IPR032093">
    <property type="entry name" value="PhoD_N"/>
</dbReference>
<feature type="domain" description="Phospholipase D N-terminal" evidence="2">
    <location>
        <begin position="49"/>
        <end position="137"/>
    </location>
</feature>
<protein>
    <submittedName>
        <fullName evidence="3">Alkaline phosphatase D family protein</fullName>
    </submittedName>
</protein>
<dbReference type="RefSeq" id="WP_207860723.1">
    <property type="nucleotide sequence ID" value="NZ_JAFREP010000019.1"/>
</dbReference>
<organism evidence="3 4">
    <name type="scientific">Acanthopleuribacter pedis</name>
    <dbReference type="NCBI Taxonomy" id="442870"/>
    <lineage>
        <taxon>Bacteria</taxon>
        <taxon>Pseudomonadati</taxon>
        <taxon>Acidobacteriota</taxon>
        <taxon>Holophagae</taxon>
        <taxon>Acanthopleuribacterales</taxon>
        <taxon>Acanthopleuribacteraceae</taxon>
        <taxon>Acanthopleuribacter</taxon>
    </lineage>
</organism>
<dbReference type="InterPro" id="IPR038607">
    <property type="entry name" value="PhoD-like_sf"/>
</dbReference>
<feature type="domain" description="PhoD-like phosphatase metallophosphatase" evidence="1">
    <location>
        <begin position="148"/>
        <end position="579"/>
    </location>
</feature>